<evidence type="ECO:0000256" key="2">
    <source>
        <dbReference type="ARBA" id="ARBA00022448"/>
    </source>
</evidence>
<keyword evidence="4" id="KW-0653">Protein transport</keyword>
<dbReference type="Gene3D" id="1.20.58.400">
    <property type="entry name" value="t-snare proteins"/>
    <property type="match status" value="1"/>
</dbReference>
<feature type="region of interest" description="Disordered" evidence="8">
    <location>
        <begin position="572"/>
        <end position="592"/>
    </location>
</feature>
<keyword evidence="5 9" id="KW-1133">Transmembrane helix</keyword>
<dbReference type="GO" id="GO:0005484">
    <property type="term" value="F:SNAP receptor activity"/>
    <property type="evidence" value="ECO:0007669"/>
    <property type="project" value="TreeGrafter"/>
</dbReference>
<reference evidence="10 11" key="1">
    <citation type="journal article" date="2011" name="Proc. Natl. Acad. Sci. U.S.A.">
        <title>Niche of harmful alga Aureococcus anophagefferens revealed through ecogenomics.</title>
        <authorList>
            <person name="Gobler C.J."/>
            <person name="Berry D.L."/>
            <person name="Dyhrman S.T."/>
            <person name="Wilhelm S.W."/>
            <person name="Salamov A."/>
            <person name="Lobanov A.V."/>
            <person name="Zhang Y."/>
            <person name="Collier J.L."/>
            <person name="Wurch L.L."/>
            <person name="Kustka A.B."/>
            <person name="Dill B.D."/>
            <person name="Shah M."/>
            <person name="VerBerkmoes N.C."/>
            <person name="Kuo A."/>
            <person name="Terry A."/>
            <person name="Pangilinan J."/>
            <person name="Lindquist E.A."/>
            <person name="Lucas S."/>
            <person name="Paulsen I.T."/>
            <person name="Hattenrath-Lehmann T.K."/>
            <person name="Talmage S.C."/>
            <person name="Walker E.A."/>
            <person name="Koch F."/>
            <person name="Burson A.M."/>
            <person name="Marcoval M.A."/>
            <person name="Tang Y.Z."/>
            <person name="Lecleir G.R."/>
            <person name="Coyne K.J."/>
            <person name="Berg G.M."/>
            <person name="Bertrand E.M."/>
            <person name="Saito M.A."/>
            <person name="Gladyshev V.N."/>
            <person name="Grigoriev I.V."/>
        </authorList>
    </citation>
    <scope>NUCLEOTIDE SEQUENCE [LARGE SCALE GENOMIC DNA]</scope>
    <source>
        <strain evidence="11">CCMP 1984</strain>
    </source>
</reference>
<dbReference type="GO" id="GO:0015031">
    <property type="term" value="P:protein transport"/>
    <property type="evidence" value="ECO:0007669"/>
    <property type="project" value="UniProtKB-KW"/>
</dbReference>
<evidence type="ECO:0000313" key="11">
    <source>
        <dbReference type="Proteomes" id="UP000002729"/>
    </source>
</evidence>
<evidence type="ECO:0000256" key="5">
    <source>
        <dbReference type="ARBA" id="ARBA00022989"/>
    </source>
</evidence>
<evidence type="ECO:0000256" key="8">
    <source>
        <dbReference type="SAM" id="MobiDB-lite"/>
    </source>
</evidence>
<keyword evidence="11" id="KW-1185">Reference proteome</keyword>
<dbReference type="GO" id="GO:0005794">
    <property type="term" value="C:Golgi apparatus"/>
    <property type="evidence" value="ECO:0007669"/>
    <property type="project" value="TreeGrafter"/>
</dbReference>
<evidence type="ECO:0000256" key="9">
    <source>
        <dbReference type="SAM" id="Phobius"/>
    </source>
</evidence>
<evidence type="ECO:0000256" key="6">
    <source>
        <dbReference type="ARBA" id="ARBA00023054"/>
    </source>
</evidence>
<dbReference type="InParanoid" id="F0YLM8"/>
<dbReference type="EMBL" id="GL833157">
    <property type="protein sequence ID" value="EGB04005.1"/>
    <property type="molecule type" value="Genomic_DNA"/>
</dbReference>
<evidence type="ECO:0000256" key="1">
    <source>
        <dbReference type="ARBA" id="ARBA00004211"/>
    </source>
</evidence>
<keyword evidence="6" id="KW-0175">Coiled coil</keyword>
<proteinExistence type="predicted"/>
<sequence length="633" mass="71006">MASTSGRRSASSRVLCVSSPPLPHADLRLHLRHGGVAGPLRRRRRGRHLDDGPALLLPRGPEPAGGVERAPLVHDVRRLSERERHELRVLRHDGLLRRHGQRLHEHGLVRRRRDDVRRRGAAGQRRLRVGVLRDGRHALQRQRLPRDLRRRLRGVGRHALRRGRVRRVRDVRRGRDAVGAPEPRAVVRAVGGAVGAAESRADRARRRSDVRAAVGASDPGADDVVRRVRGLDELLLQEEQVRLRLRREEVVALQVEEHRRGRRVVRRRLPRRVRRVRLGSGVRGFDVLVLEEVQVRLRLHREEVEAVQEQVRGRVRRLVRRRLPRRVRRVRSGVRRLDVLVLEEVEVRLRLHREEVEAVQEQVHRRGRRLEQRRLPRRVRGLLINKCNVAAKLPPTFPAKRRHSSRPSEDASCKYKDELGHVLRQSAEKLSVAGGYADDPARALDLLRECDGLLGQAGDLAKQLDVEVRSAPPNDKKALQDEAAPLRETLKTLQQSARDARAAAERRAVLGGGVSDASAGSRGRLADANARAQQQTDLIRGALEIAHDTEQVAVDISGELERNRETIGNIRGHIADTSGSGQDKGDSTSGSLGAARGLISSMQKREVQQKAILTVVAAILIGAVGAVSYYSFN</sequence>
<evidence type="ECO:0000256" key="4">
    <source>
        <dbReference type="ARBA" id="ARBA00022927"/>
    </source>
</evidence>
<evidence type="ECO:0000256" key="3">
    <source>
        <dbReference type="ARBA" id="ARBA00022692"/>
    </source>
</evidence>
<dbReference type="GO" id="GO:0012507">
    <property type="term" value="C:ER to Golgi transport vesicle membrane"/>
    <property type="evidence" value="ECO:0007669"/>
    <property type="project" value="TreeGrafter"/>
</dbReference>
<evidence type="ECO:0000256" key="7">
    <source>
        <dbReference type="ARBA" id="ARBA00023136"/>
    </source>
</evidence>
<comment type="subcellular location">
    <subcellularLocation>
        <location evidence="1">Membrane</location>
        <topology evidence="1">Single-pass type IV membrane protein</topology>
    </subcellularLocation>
</comment>
<feature type="compositionally biased region" description="Polar residues" evidence="8">
    <location>
        <begin position="577"/>
        <end position="591"/>
    </location>
</feature>
<dbReference type="OrthoDB" id="430637at2759"/>
<dbReference type="GO" id="GO:0031201">
    <property type="term" value="C:SNARE complex"/>
    <property type="evidence" value="ECO:0007669"/>
    <property type="project" value="TreeGrafter"/>
</dbReference>
<dbReference type="PANTHER" id="PTHR21230">
    <property type="entry name" value="VESICLE TRANSPORT V-SNARE PROTEIN VTI1-RELATED"/>
    <property type="match status" value="1"/>
</dbReference>
<accession>F0YLM8</accession>
<dbReference type="RefSeq" id="XP_009041283.1">
    <property type="nucleotide sequence ID" value="XM_009043035.1"/>
</dbReference>
<keyword evidence="3 9" id="KW-0812">Transmembrane</keyword>
<dbReference type="KEGG" id="aaf:AURANDRAFT_67575"/>
<feature type="region of interest" description="Disordered" evidence="8">
    <location>
        <begin position="38"/>
        <end position="63"/>
    </location>
</feature>
<feature type="transmembrane region" description="Helical" evidence="9">
    <location>
        <begin position="611"/>
        <end position="632"/>
    </location>
</feature>
<dbReference type="GO" id="GO:0000149">
    <property type="term" value="F:SNARE binding"/>
    <property type="evidence" value="ECO:0007669"/>
    <property type="project" value="TreeGrafter"/>
</dbReference>
<keyword evidence="2" id="KW-0813">Transport</keyword>
<evidence type="ECO:0000313" key="10">
    <source>
        <dbReference type="EMBL" id="EGB04005.1"/>
    </source>
</evidence>
<protein>
    <submittedName>
        <fullName evidence="10">Uncharacterized protein</fullName>
    </submittedName>
</protein>
<dbReference type="GO" id="GO:0006906">
    <property type="term" value="P:vesicle fusion"/>
    <property type="evidence" value="ECO:0007669"/>
    <property type="project" value="TreeGrafter"/>
</dbReference>
<dbReference type="Gene3D" id="1.20.5.110">
    <property type="match status" value="1"/>
</dbReference>
<dbReference type="InterPro" id="IPR038407">
    <property type="entry name" value="v-SNARE_N_sf"/>
</dbReference>
<dbReference type="PANTHER" id="PTHR21230:SF26">
    <property type="entry name" value="VESICLE TRANSPORT THROUGH INTERACTION WITH T-SNARES HOMOLOG 1A"/>
    <property type="match status" value="1"/>
</dbReference>
<gene>
    <name evidence="10" type="ORF">AURANDRAFT_67575</name>
</gene>
<dbReference type="GeneID" id="20226315"/>
<organism evidence="11">
    <name type="scientific">Aureococcus anophagefferens</name>
    <name type="common">Harmful bloom alga</name>
    <dbReference type="NCBI Taxonomy" id="44056"/>
    <lineage>
        <taxon>Eukaryota</taxon>
        <taxon>Sar</taxon>
        <taxon>Stramenopiles</taxon>
        <taxon>Ochrophyta</taxon>
        <taxon>Pelagophyceae</taxon>
        <taxon>Pelagomonadales</taxon>
        <taxon>Pelagomonadaceae</taxon>
        <taxon>Aureococcus</taxon>
    </lineage>
</organism>
<dbReference type="AlphaFoldDB" id="F0YLM8"/>
<keyword evidence="7 9" id="KW-0472">Membrane</keyword>
<dbReference type="GO" id="GO:0005789">
    <property type="term" value="C:endoplasmic reticulum membrane"/>
    <property type="evidence" value="ECO:0007669"/>
    <property type="project" value="TreeGrafter"/>
</dbReference>
<dbReference type="GO" id="GO:0031902">
    <property type="term" value="C:late endosome membrane"/>
    <property type="evidence" value="ECO:0007669"/>
    <property type="project" value="TreeGrafter"/>
</dbReference>
<name>F0YLM8_AURAN</name>
<dbReference type="Proteomes" id="UP000002729">
    <property type="component" value="Unassembled WGS sequence"/>
</dbReference>